<accession>A0A9P3L891</accession>
<name>A0A9P3L891_9APHY</name>
<organism evidence="1 2">
    <name type="scientific">Phanerochaete sordida</name>
    <dbReference type="NCBI Taxonomy" id="48140"/>
    <lineage>
        <taxon>Eukaryota</taxon>
        <taxon>Fungi</taxon>
        <taxon>Dikarya</taxon>
        <taxon>Basidiomycota</taxon>
        <taxon>Agaricomycotina</taxon>
        <taxon>Agaricomycetes</taxon>
        <taxon>Polyporales</taxon>
        <taxon>Phanerochaetaceae</taxon>
        <taxon>Phanerochaete</taxon>
    </lineage>
</organism>
<dbReference type="EMBL" id="BPQB01000001">
    <property type="protein sequence ID" value="GJE84447.1"/>
    <property type="molecule type" value="Genomic_DNA"/>
</dbReference>
<evidence type="ECO:0000313" key="1">
    <source>
        <dbReference type="EMBL" id="GJE84447.1"/>
    </source>
</evidence>
<sequence length="208" mass="22484">MRVRLLERVDRGRVGVVLVELNAACRAAASEAQLAPRIDRCQCAIILWEKIPDFGHLAWFAATDNSTEERGAVLEHTSHLTRRLDCDAFAGPRGCAPNGPAGGRSYLWTLTRVSLIDHNRGMSSSRRRCTLEPGSVAIRVPFASSFAACLIASWGFRGPSTTSSGSYGKDLVYLSMHMPYTHEGVGNASHNTNQGLGIHGDIMAMVGS</sequence>
<reference evidence="1 2" key="1">
    <citation type="submission" date="2021-08" db="EMBL/GenBank/DDBJ databases">
        <title>Draft Genome Sequence of Phanerochaete sordida strain YK-624.</title>
        <authorList>
            <person name="Mori T."/>
            <person name="Dohra H."/>
            <person name="Suzuki T."/>
            <person name="Kawagishi H."/>
            <person name="Hirai H."/>
        </authorList>
    </citation>
    <scope>NUCLEOTIDE SEQUENCE [LARGE SCALE GENOMIC DNA]</scope>
    <source>
        <strain evidence="1 2">YK-624</strain>
    </source>
</reference>
<protein>
    <submittedName>
        <fullName evidence="1">Uncharacterized protein</fullName>
    </submittedName>
</protein>
<comment type="caution">
    <text evidence="1">The sequence shown here is derived from an EMBL/GenBank/DDBJ whole genome shotgun (WGS) entry which is preliminary data.</text>
</comment>
<gene>
    <name evidence="1" type="ORF">PsYK624_005230</name>
</gene>
<dbReference type="AlphaFoldDB" id="A0A9P3L891"/>
<proteinExistence type="predicted"/>
<evidence type="ECO:0000313" key="2">
    <source>
        <dbReference type="Proteomes" id="UP000703269"/>
    </source>
</evidence>
<keyword evidence="2" id="KW-1185">Reference proteome</keyword>
<dbReference type="Proteomes" id="UP000703269">
    <property type="component" value="Unassembled WGS sequence"/>
</dbReference>